<keyword evidence="4" id="KW-1185">Reference proteome</keyword>
<feature type="domain" description="AMP-activated protein kinase glycogen-binding" evidence="2">
    <location>
        <begin position="4"/>
        <end position="72"/>
    </location>
</feature>
<dbReference type="Proteomes" id="UP000076871">
    <property type="component" value="Unassembled WGS sequence"/>
</dbReference>
<evidence type="ECO:0000313" key="3">
    <source>
        <dbReference type="EMBL" id="KZT13150.1"/>
    </source>
</evidence>
<dbReference type="EMBL" id="KV427605">
    <property type="protein sequence ID" value="KZT13150.1"/>
    <property type="molecule type" value="Genomic_DNA"/>
</dbReference>
<feature type="non-terminal residue" evidence="3">
    <location>
        <position position="1"/>
    </location>
</feature>
<feature type="region of interest" description="Disordered" evidence="1">
    <location>
        <begin position="58"/>
        <end position="78"/>
    </location>
</feature>
<sequence length="78" mass="8359">PHTDAQSVVLTGSFDAWTASCHLTKTTTGFSGTAHVPWGEKTIYKFIVDGTWTIANDQPTETDASGNVNNVYVAPPHP</sequence>
<dbReference type="GeneID" id="63820226"/>
<reference evidence="3 4" key="1">
    <citation type="journal article" date="2016" name="Mol. Biol. Evol.">
        <title>Comparative Genomics of Early-Diverging Mushroom-Forming Fungi Provides Insights into the Origins of Lignocellulose Decay Capabilities.</title>
        <authorList>
            <person name="Nagy L.G."/>
            <person name="Riley R."/>
            <person name="Tritt A."/>
            <person name="Adam C."/>
            <person name="Daum C."/>
            <person name="Floudas D."/>
            <person name="Sun H."/>
            <person name="Yadav J.S."/>
            <person name="Pangilinan J."/>
            <person name="Larsson K.H."/>
            <person name="Matsuura K."/>
            <person name="Barry K."/>
            <person name="Labutti K."/>
            <person name="Kuo R."/>
            <person name="Ohm R.A."/>
            <person name="Bhattacharya S.S."/>
            <person name="Shirouzu T."/>
            <person name="Yoshinaga Y."/>
            <person name="Martin F.M."/>
            <person name="Grigoriev I.V."/>
            <person name="Hibbett D.S."/>
        </authorList>
    </citation>
    <scope>NUCLEOTIDE SEQUENCE [LARGE SCALE GENOMIC DNA]</scope>
    <source>
        <strain evidence="3 4">93-53</strain>
    </source>
</reference>
<evidence type="ECO:0000313" key="4">
    <source>
        <dbReference type="Proteomes" id="UP000076871"/>
    </source>
</evidence>
<dbReference type="GO" id="GO:0031588">
    <property type="term" value="C:nucleotide-activated protein kinase complex"/>
    <property type="evidence" value="ECO:0007669"/>
    <property type="project" value="TreeGrafter"/>
</dbReference>
<feature type="non-terminal residue" evidence="3">
    <location>
        <position position="78"/>
    </location>
</feature>
<dbReference type="SUPFAM" id="SSF81296">
    <property type="entry name" value="E set domains"/>
    <property type="match status" value="1"/>
</dbReference>
<dbReference type="Gene3D" id="2.60.40.10">
    <property type="entry name" value="Immunoglobulins"/>
    <property type="match status" value="1"/>
</dbReference>
<dbReference type="InterPro" id="IPR013783">
    <property type="entry name" value="Ig-like_fold"/>
</dbReference>
<dbReference type="RefSeq" id="XP_040770660.1">
    <property type="nucleotide sequence ID" value="XM_040903195.1"/>
</dbReference>
<protein>
    <submittedName>
        <fullName evidence="3">Carbohydrate-binding module family 48 protein</fullName>
    </submittedName>
</protein>
<evidence type="ECO:0000259" key="2">
    <source>
        <dbReference type="Pfam" id="PF16561"/>
    </source>
</evidence>
<dbReference type="CDD" id="cd02859">
    <property type="entry name" value="E_set_AMPKbeta_like_N"/>
    <property type="match status" value="1"/>
</dbReference>
<dbReference type="InterPro" id="IPR014756">
    <property type="entry name" value="Ig_E-set"/>
</dbReference>
<dbReference type="AlphaFoldDB" id="A0A165IJ52"/>
<feature type="compositionally biased region" description="Polar residues" evidence="1">
    <location>
        <begin position="58"/>
        <end position="70"/>
    </location>
</feature>
<dbReference type="GO" id="GO:0005634">
    <property type="term" value="C:nucleus"/>
    <property type="evidence" value="ECO:0007669"/>
    <property type="project" value="TreeGrafter"/>
</dbReference>
<dbReference type="PANTHER" id="PTHR10343:SF94">
    <property type="entry name" value="MDG1P"/>
    <property type="match status" value="1"/>
</dbReference>
<name>A0A165IJ52_9APHY</name>
<accession>A0A165IJ52</accession>
<dbReference type="InParanoid" id="A0A165IJ52"/>
<dbReference type="OrthoDB" id="5873279at2759"/>
<evidence type="ECO:0000256" key="1">
    <source>
        <dbReference type="SAM" id="MobiDB-lite"/>
    </source>
</evidence>
<dbReference type="PANTHER" id="PTHR10343">
    <property type="entry name" value="5'-AMP-ACTIVATED PROTEIN KINASE , BETA SUBUNIT"/>
    <property type="match status" value="1"/>
</dbReference>
<organism evidence="3 4">
    <name type="scientific">Laetiporus sulphureus 93-53</name>
    <dbReference type="NCBI Taxonomy" id="1314785"/>
    <lineage>
        <taxon>Eukaryota</taxon>
        <taxon>Fungi</taxon>
        <taxon>Dikarya</taxon>
        <taxon>Basidiomycota</taxon>
        <taxon>Agaricomycotina</taxon>
        <taxon>Agaricomycetes</taxon>
        <taxon>Polyporales</taxon>
        <taxon>Laetiporus</taxon>
    </lineage>
</organism>
<dbReference type="GO" id="GO:0019901">
    <property type="term" value="F:protein kinase binding"/>
    <property type="evidence" value="ECO:0007669"/>
    <property type="project" value="TreeGrafter"/>
</dbReference>
<dbReference type="STRING" id="1314785.A0A165IJ52"/>
<dbReference type="InterPro" id="IPR050827">
    <property type="entry name" value="CRP1_MDG1_kinase"/>
</dbReference>
<gene>
    <name evidence="3" type="ORF">LAESUDRAFT_614545</name>
</gene>
<proteinExistence type="predicted"/>
<dbReference type="Pfam" id="PF16561">
    <property type="entry name" value="AMPK1_CBM"/>
    <property type="match status" value="1"/>
</dbReference>
<dbReference type="InterPro" id="IPR032640">
    <property type="entry name" value="AMPK1_CBM"/>
</dbReference>
<dbReference type="GO" id="GO:0007165">
    <property type="term" value="P:signal transduction"/>
    <property type="evidence" value="ECO:0007669"/>
    <property type="project" value="TreeGrafter"/>
</dbReference>
<dbReference type="GO" id="GO:0005737">
    <property type="term" value="C:cytoplasm"/>
    <property type="evidence" value="ECO:0007669"/>
    <property type="project" value="TreeGrafter"/>
</dbReference>